<evidence type="ECO:0000256" key="1">
    <source>
        <dbReference type="ARBA" id="ARBA00004123"/>
    </source>
</evidence>
<reference evidence="2" key="1">
    <citation type="journal article" date="2014" name="Nat. Genet.">
        <title>Genome and transcriptome of the porcine whipworm Trichuris suis.</title>
        <authorList>
            <person name="Jex A.R."/>
            <person name="Nejsum P."/>
            <person name="Schwarz E.M."/>
            <person name="Hu L."/>
            <person name="Young N.D."/>
            <person name="Hall R.S."/>
            <person name="Korhonen P.K."/>
            <person name="Liao S."/>
            <person name="Thamsborg S."/>
            <person name="Xia J."/>
            <person name="Xu P."/>
            <person name="Wang S."/>
            <person name="Scheerlinck J.P."/>
            <person name="Hofmann A."/>
            <person name="Sternberg P.W."/>
            <person name="Wang J."/>
            <person name="Gasser R.B."/>
        </authorList>
    </citation>
    <scope>NUCLEOTIDE SEQUENCE [LARGE SCALE GENOMIC DNA]</scope>
    <source>
        <strain evidence="2">DCEP-RM93F</strain>
    </source>
</reference>
<accession>A0A085MRW2</accession>
<dbReference type="EMBL" id="KL367710">
    <property type="protein sequence ID" value="KFD59958.1"/>
    <property type="molecule type" value="Genomic_DNA"/>
</dbReference>
<evidence type="ECO:0000313" key="2">
    <source>
        <dbReference type="EMBL" id="KFD59958.1"/>
    </source>
</evidence>
<dbReference type="Gene3D" id="1.10.10.60">
    <property type="entry name" value="Homeodomain-like"/>
    <property type="match status" value="1"/>
</dbReference>
<dbReference type="SUPFAM" id="SSF46689">
    <property type="entry name" value="Homeodomain-like"/>
    <property type="match status" value="1"/>
</dbReference>
<comment type="subcellular location">
    <subcellularLocation>
        <location evidence="1">Nucleus</location>
    </subcellularLocation>
</comment>
<protein>
    <recommendedName>
        <fullName evidence="3">HTH psq-type domain-containing protein</fullName>
    </recommendedName>
</protein>
<dbReference type="AlphaFoldDB" id="A0A085MRW2"/>
<gene>
    <name evidence="2" type="ORF">M514_27866</name>
</gene>
<proteinExistence type="predicted"/>
<organism evidence="2">
    <name type="scientific">Trichuris suis</name>
    <name type="common">pig whipworm</name>
    <dbReference type="NCBI Taxonomy" id="68888"/>
    <lineage>
        <taxon>Eukaryota</taxon>
        <taxon>Metazoa</taxon>
        <taxon>Ecdysozoa</taxon>
        <taxon>Nematoda</taxon>
        <taxon>Enoplea</taxon>
        <taxon>Dorylaimia</taxon>
        <taxon>Trichinellida</taxon>
        <taxon>Trichuridae</taxon>
        <taxon>Trichuris</taxon>
    </lineage>
</organism>
<dbReference type="InterPro" id="IPR009057">
    <property type="entry name" value="Homeodomain-like_sf"/>
</dbReference>
<evidence type="ECO:0008006" key="3">
    <source>
        <dbReference type="Google" id="ProtNLM"/>
    </source>
</evidence>
<sequence>MEFHDTCDGPVMSSVSLELNERKRKLITLERKVKVIALHESGKPVTDIAPSGIDDLNNFKDKKGITDAVKSLTSIRSAIITKNRAALHDDMERLLVIWMECQIQKNDPLNLLAIQAKARSLFETLKREGRDPMRTLTESCGCFCASKGVVISIT</sequence>
<dbReference type="GO" id="GO:0005634">
    <property type="term" value="C:nucleus"/>
    <property type="evidence" value="ECO:0007669"/>
    <property type="project" value="UniProtKB-SubCell"/>
</dbReference>
<dbReference type="Proteomes" id="UP000030758">
    <property type="component" value="Unassembled WGS sequence"/>
</dbReference>
<name>A0A085MRW2_9BILA</name>